<gene>
    <name evidence="2" type="ORF">DXH95_09350</name>
</gene>
<feature type="chain" id="PRO_5017075644" evidence="1">
    <location>
        <begin position="20"/>
        <end position="70"/>
    </location>
</feature>
<organism evidence="2 3">
    <name type="scientific">Sphingorhabdus pulchriflava</name>
    <dbReference type="NCBI Taxonomy" id="2292257"/>
    <lineage>
        <taxon>Bacteria</taxon>
        <taxon>Pseudomonadati</taxon>
        <taxon>Pseudomonadota</taxon>
        <taxon>Alphaproteobacteria</taxon>
        <taxon>Sphingomonadales</taxon>
        <taxon>Sphingomonadaceae</taxon>
        <taxon>Sphingorhabdus</taxon>
    </lineage>
</organism>
<dbReference type="AlphaFoldDB" id="A0A371BIU9"/>
<comment type="caution">
    <text evidence="2">The sequence shown here is derived from an EMBL/GenBank/DDBJ whole genome shotgun (WGS) entry which is preliminary data.</text>
</comment>
<feature type="signal peptide" evidence="1">
    <location>
        <begin position="1"/>
        <end position="19"/>
    </location>
</feature>
<proteinExistence type="predicted"/>
<name>A0A371BIU9_9SPHN</name>
<keyword evidence="3" id="KW-1185">Reference proteome</keyword>
<keyword evidence="1" id="KW-0732">Signal</keyword>
<evidence type="ECO:0000313" key="2">
    <source>
        <dbReference type="EMBL" id="RDV07520.1"/>
    </source>
</evidence>
<dbReference type="Proteomes" id="UP000263833">
    <property type="component" value="Unassembled WGS sequence"/>
</dbReference>
<accession>A0A371BIU9</accession>
<reference evidence="3" key="1">
    <citation type="submission" date="2018-08" db="EMBL/GenBank/DDBJ databases">
        <authorList>
            <person name="Kim S.-J."/>
            <person name="Jung G.-Y."/>
        </authorList>
    </citation>
    <scope>NUCLEOTIDE SEQUENCE [LARGE SCALE GENOMIC DNA]</scope>
    <source>
        <strain evidence="3">GY_G</strain>
    </source>
</reference>
<evidence type="ECO:0000256" key="1">
    <source>
        <dbReference type="SAM" id="SignalP"/>
    </source>
</evidence>
<protein>
    <submittedName>
        <fullName evidence="2">Uncharacterized protein</fullName>
    </submittedName>
</protein>
<evidence type="ECO:0000313" key="3">
    <source>
        <dbReference type="Proteomes" id="UP000263833"/>
    </source>
</evidence>
<sequence length="70" mass="7424">MRVKTAMFTAYPNLISSIAATSVANIAKTVIPVHGMKPTSSILCRLARRRSANMAIVASTAKPQATMAHP</sequence>
<dbReference type="EMBL" id="QRGP01000001">
    <property type="protein sequence ID" value="RDV07520.1"/>
    <property type="molecule type" value="Genomic_DNA"/>
</dbReference>